<dbReference type="Gene3D" id="3.40.50.150">
    <property type="entry name" value="Vaccinia Virus protein VP39"/>
    <property type="match status" value="1"/>
</dbReference>
<organism evidence="1 2">
    <name type="scientific">Bosea vaviloviae</name>
    <dbReference type="NCBI Taxonomy" id="1526658"/>
    <lineage>
        <taxon>Bacteria</taxon>
        <taxon>Pseudomonadati</taxon>
        <taxon>Pseudomonadota</taxon>
        <taxon>Alphaproteobacteria</taxon>
        <taxon>Hyphomicrobiales</taxon>
        <taxon>Boseaceae</taxon>
        <taxon>Bosea</taxon>
    </lineage>
</organism>
<accession>A0A1D7UA75</accession>
<dbReference type="STRING" id="1526658.BHK69_07845"/>
<evidence type="ECO:0008006" key="3">
    <source>
        <dbReference type="Google" id="ProtNLM"/>
    </source>
</evidence>
<proteinExistence type="predicted"/>
<protein>
    <recommendedName>
        <fullName evidence="3">Methyltransferase domain-containing protein</fullName>
    </recommendedName>
</protein>
<dbReference type="EMBL" id="CP017147">
    <property type="protein sequence ID" value="AOO84278.1"/>
    <property type="molecule type" value="Genomic_DNA"/>
</dbReference>
<dbReference type="SUPFAM" id="SSF53335">
    <property type="entry name" value="S-adenosyl-L-methionine-dependent methyltransferases"/>
    <property type="match status" value="1"/>
</dbReference>
<dbReference type="InterPro" id="IPR029063">
    <property type="entry name" value="SAM-dependent_MTases_sf"/>
</dbReference>
<dbReference type="Proteomes" id="UP000094969">
    <property type="component" value="Chromosome"/>
</dbReference>
<reference evidence="1 2" key="1">
    <citation type="journal article" date="2015" name="Antonie Van Leeuwenhoek">
        <title>Bosea vaviloviae sp. nov., a new species of slow-growing rhizobia isolated from nodules of the relict species Vavilovia formosa (Stev.) Fed.</title>
        <authorList>
            <person name="Safronova V.I."/>
            <person name="Kuznetsova I.G."/>
            <person name="Sazanova A.L."/>
            <person name="Kimeklis A.K."/>
            <person name="Belimov A.A."/>
            <person name="Andronov E.E."/>
            <person name="Pinaev A.G."/>
            <person name="Chizhevskaya E.P."/>
            <person name="Pukhaev A.R."/>
            <person name="Popov K.P."/>
            <person name="Willems A."/>
            <person name="Tikhonovich I.A."/>
        </authorList>
    </citation>
    <scope>NUCLEOTIDE SEQUENCE [LARGE SCALE GENOMIC DNA]</scope>
    <source>
        <strain evidence="1 2">Vaf18</strain>
    </source>
</reference>
<gene>
    <name evidence="1" type="ORF">BHK69_07845</name>
</gene>
<dbReference type="Pfam" id="PF13489">
    <property type="entry name" value="Methyltransf_23"/>
    <property type="match status" value="1"/>
</dbReference>
<dbReference type="AlphaFoldDB" id="A0A1D7UA75"/>
<name>A0A1D7UA75_9HYPH</name>
<evidence type="ECO:0000313" key="1">
    <source>
        <dbReference type="EMBL" id="AOO84278.1"/>
    </source>
</evidence>
<sequence length="214" mass="24668">MRHTLRRQEHLASLGLPIAERSVLELGAGIGDHTTFFIDRDCPLCVTDGRPELYEILRDRFSWMRTAQIDLDEEPDFSDPYEIVYAYGLLYHLNDPERALRTMSRLCSGMLLLETCVSPKTDLSINLVKEDDLPSQARSGTGCRPSRRWVFETLKTLFPYVYVTRTQPWHPEFPLDWRGLEHGKGLTRSVFVASREPLDLPTLLAELPDVQVRH</sequence>
<evidence type="ECO:0000313" key="2">
    <source>
        <dbReference type="Proteomes" id="UP000094969"/>
    </source>
</evidence>
<dbReference type="KEGG" id="bvv:BHK69_07845"/>
<keyword evidence="2" id="KW-1185">Reference proteome</keyword>